<name>A0A2M6T0K5_9BACT</name>
<dbReference type="AlphaFoldDB" id="A0A2M6T0K5"/>
<comment type="caution">
    <text evidence="1">The sequence shown here is derived from an EMBL/GenBank/DDBJ whole genome shotgun (WGS) entry which is preliminary data.</text>
</comment>
<organism evidence="1 2">
    <name type="scientific">Candidatus Nealsonbacteria bacterium CG08_land_8_20_14_0_20_43_11</name>
    <dbReference type="NCBI Taxonomy" id="1974706"/>
    <lineage>
        <taxon>Bacteria</taxon>
        <taxon>Candidatus Nealsoniibacteriota</taxon>
    </lineage>
</organism>
<protein>
    <recommendedName>
        <fullName evidence="3">DNA polymerase III subunit delta</fullName>
    </recommendedName>
</protein>
<dbReference type="PANTHER" id="PTHR11669:SF8">
    <property type="entry name" value="DNA POLYMERASE III SUBUNIT DELTA"/>
    <property type="match status" value="1"/>
</dbReference>
<evidence type="ECO:0000313" key="2">
    <source>
        <dbReference type="Proteomes" id="UP000229390"/>
    </source>
</evidence>
<sequence>MLVGHKKQWQMLEKSWQAGRLAHAYLFVGQEKLGKKTFAIELAKEILKEEITRRPHPDYLFLEPETKEIKIEQIRDFIWKMSLKPSVAEMKVAIVDQAQMMTIEAQNCFLKTLEEPAGQALIVLITAYPHLLLPTIVSRCEQIKFFPVPVEEITKHPVLKSLAEKEIDEVLRIAMGRPGAAIDLISLPQAREKRRQIMTGLGKVLNASLAGRFAYVKEMPEAPAAVEEILNTWLWCFRRALINKLGQEKELTIFSKKSLSQLMRIISNIEETRFLALRTNVNLRLALENLLLEF</sequence>
<dbReference type="EMBL" id="PEYE01000036">
    <property type="protein sequence ID" value="PIS38733.1"/>
    <property type="molecule type" value="Genomic_DNA"/>
</dbReference>
<gene>
    <name evidence="1" type="ORF">COT34_02295</name>
</gene>
<evidence type="ECO:0000313" key="1">
    <source>
        <dbReference type="EMBL" id="PIS38733.1"/>
    </source>
</evidence>
<dbReference type="PANTHER" id="PTHR11669">
    <property type="entry name" value="REPLICATION FACTOR C / DNA POLYMERASE III GAMMA-TAU SUBUNIT"/>
    <property type="match status" value="1"/>
</dbReference>
<dbReference type="Gene3D" id="3.40.50.300">
    <property type="entry name" value="P-loop containing nucleotide triphosphate hydrolases"/>
    <property type="match status" value="1"/>
</dbReference>
<dbReference type="GO" id="GO:0006261">
    <property type="term" value="P:DNA-templated DNA replication"/>
    <property type="evidence" value="ECO:0007669"/>
    <property type="project" value="TreeGrafter"/>
</dbReference>
<evidence type="ECO:0008006" key="3">
    <source>
        <dbReference type="Google" id="ProtNLM"/>
    </source>
</evidence>
<proteinExistence type="predicted"/>
<reference evidence="2" key="1">
    <citation type="submission" date="2017-09" db="EMBL/GenBank/DDBJ databases">
        <title>Depth-based differentiation of microbial function through sediment-hosted aquifers and enrichment of novel symbionts in the deep terrestrial subsurface.</title>
        <authorList>
            <person name="Probst A.J."/>
            <person name="Ladd B."/>
            <person name="Jarett J.K."/>
            <person name="Geller-Mcgrath D.E."/>
            <person name="Sieber C.M.K."/>
            <person name="Emerson J.B."/>
            <person name="Anantharaman K."/>
            <person name="Thomas B.C."/>
            <person name="Malmstrom R."/>
            <person name="Stieglmeier M."/>
            <person name="Klingl A."/>
            <person name="Woyke T."/>
            <person name="Ryan C.M."/>
            <person name="Banfield J.F."/>
        </authorList>
    </citation>
    <scope>NUCLEOTIDE SEQUENCE [LARGE SCALE GENOMIC DNA]</scope>
</reference>
<dbReference type="InterPro" id="IPR050238">
    <property type="entry name" value="DNA_Rep/Repair_Clamp_Loader"/>
</dbReference>
<dbReference type="Pfam" id="PF13177">
    <property type="entry name" value="DNA_pol3_delta2"/>
    <property type="match status" value="1"/>
</dbReference>
<dbReference type="SUPFAM" id="SSF52540">
    <property type="entry name" value="P-loop containing nucleoside triphosphate hydrolases"/>
    <property type="match status" value="1"/>
</dbReference>
<dbReference type="InterPro" id="IPR027417">
    <property type="entry name" value="P-loop_NTPase"/>
</dbReference>
<accession>A0A2M6T0K5</accession>
<dbReference type="Proteomes" id="UP000229390">
    <property type="component" value="Unassembled WGS sequence"/>
</dbReference>